<dbReference type="EMBL" id="CP021435">
    <property type="protein sequence ID" value="ATJ83074.1"/>
    <property type="molecule type" value="Genomic_DNA"/>
</dbReference>
<dbReference type="Proteomes" id="UP000219993">
    <property type="component" value="Chromosome"/>
</dbReference>
<sequence>MDAPRLVRPRPRRNAPIMRFPRHRRPPWPGRRQACVTAPARP</sequence>
<evidence type="ECO:0000256" key="1">
    <source>
        <dbReference type="SAM" id="MobiDB-lite"/>
    </source>
</evidence>
<evidence type="ECO:0000313" key="3">
    <source>
        <dbReference type="Proteomes" id="UP000219993"/>
    </source>
</evidence>
<gene>
    <name evidence="2" type="ORF">BEI_2087</name>
</gene>
<dbReference type="AlphaFoldDB" id="A0A291P865"/>
<accession>A0A291P865</accession>
<dbReference type="KEGG" id="hbe:BEI_2087"/>
<evidence type="ECO:0000313" key="2">
    <source>
        <dbReference type="EMBL" id="ATJ83074.1"/>
    </source>
</evidence>
<reference evidence="2 3" key="1">
    <citation type="journal article" date="2017" name="Sci. Rep.">
        <title>Revealing the Saline Adaptation Strategies of the Halophilic Bacterium Halomonas beimenensis through High-throughput Omics and Transposon Mutagenesis Approaches.</title>
        <authorList>
            <person name="Chen Y.H."/>
            <person name="Lin S.S."/>
            <person name="Shyu Y.T."/>
        </authorList>
    </citation>
    <scope>NUCLEOTIDE SEQUENCE [LARGE SCALE GENOMIC DNA]</scope>
    <source>
        <strain evidence="2 3">NTU-111</strain>
    </source>
</reference>
<protein>
    <submittedName>
        <fullName evidence="2">Uncharacterized protein</fullName>
    </submittedName>
</protein>
<proteinExistence type="predicted"/>
<keyword evidence="3" id="KW-1185">Reference proteome</keyword>
<feature type="region of interest" description="Disordered" evidence="1">
    <location>
        <begin position="1"/>
        <end position="42"/>
    </location>
</feature>
<organism evidence="2 3">
    <name type="scientific">Halomonas beimenensis</name>
    <dbReference type="NCBI Taxonomy" id="475662"/>
    <lineage>
        <taxon>Bacteria</taxon>
        <taxon>Pseudomonadati</taxon>
        <taxon>Pseudomonadota</taxon>
        <taxon>Gammaproteobacteria</taxon>
        <taxon>Oceanospirillales</taxon>
        <taxon>Halomonadaceae</taxon>
        <taxon>Halomonas</taxon>
    </lineage>
</organism>
<name>A0A291P865_9GAMM</name>